<keyword evidence="4" id="KW-1185">Reference proteome</keyword>
<dbReference type="Gene3D" id="3.40.630.30">
    <property type="match status" value="1"/>
</dbReference>
<reference evidence="2 4" key="1">
    <citation type="submission" date="2015-07" db="EMBL/GenBank/DDBJ databases">
        <authorList>
            <person name="Cajimat M.N.B."/>
            <person name="Milazzo M.L."/>
            <person name="Fulhorst C.F."/>
        </authorList>
    </citation>
    <scope>NUCLEOTIDE SEQUENCE [LARGE SCALE GENOMIC DNA]</scope>
    <source>
        <strain evidence="2">Single colony</strain>
    </source>
</reference>
<dbReference type="OrthoDB" id="61870at2759"/>
<dbReference type="InterPro" id="IPR016181">
    <property type="entry name" value="Acyl_CoA_acyltransferase"/>
</dbReference>
<dbReference type="OMA" id="HCTTHRD"/>
<dbReference type="InterPro" id="IPR053225">
    <property type="entry name" value="Acyl-CoA_N-acyltransferase"/>
</dbReference>
<dbReference type="CDD" id="cd04301">
    <property type="entry name" value="NAT_SF"/>
    <property type="match status" value="1"/>
</dbReference>
<dbReference type="EMBL" id="LCTV02000006">
    <property type="protein sequence ID" value="PRQ74268.1"/>
    <property type="molecule type" value="Genomic_DNA"/>
</dbReference>
<dbReference type="Proteomes" id="UP000199069">
    <property type="component" value="Unassembled WGS sequence"/>
</dbReference>
<evidence type="ECO:0000313" key="2">
    <source>
        <dbReference type="EMBL" id="CTR07341.1"/>
    </source>
</evidence>
<name>A0A0K3CJK4_RHOTO</name>
<dbReference type="InterPro" id="IPR013653">
    <property type="entry name" value="GCN5-like_dom"/>
</dbReference>
<gene>
    <name evidence="2" type="primary">FGENESH: predicted gene_6.124</name>
    <name evidence="3" type="ORF">AAT19DRAFT_14621</name>
    <name evidence="2" type="ORF">BN2166_0032020</name>
</gene>
<organism evidence="2 4">
    <name type="scientific">Rhodotorula toruloides</name>
    <name type="common">Yeast</name>
    <name type="synonym">Rhodosporidium toruloides</name>
    <dbReference type="NCBI Taxonomy" id="5286"/>
    <lineage>
        <taxon>Eukaryota</taxon>
        <taxon>Fungi</taxon>
        <taxon>Dikarya</taxon>
        <taxon>Basidiomycota</taxon>
        <taxon>Pucciniomycotina</taxon>
        <taxon>Microbotryomycetes</taxon>
        <taxon>Sporidiobolales</taxon>
        <taxon>Sporidiobolaceae</taxon>
        <taxon>Rhodotorula</taxon>
    </lineage>
</organism>
<dbReference type="PROSITE" id="PS51186">
    <property type="entry name" value="GNAT"/>
    <property type="match status" value="1"/>
</dbReference>
<sequence length="327" mass="35756">MSVAPIPVVLFSHDDHSPLLDLLRPFLPRSLPLYSTLQTPGQPIAVYATFQPGAETGGEGGRRRSPWLILADLGNQLRFFCSYEAKTTLSEAERAEGEELVGQALRLYLLEHHGGRDRISIGAVPDIWTSCIERFFDTKPFSNSEIHYLLPQEVTESLPVNGSTKGGVVLPGGVVATEGREEDVAEILSTSEVPHPPAYISTRLPYTTVLRSVDSSTDPSTDSTAAATPSSIVAHCTTHRDGSIGTLYVSSSHRQRGLGALVLRTRIARMFSPAEAPQHVNQDDRDAAAFCYVHAENAASNALMRKVGMRKSDWEVWWARVKLPLKA</sequence>
<reference evidence="3 5" key="2">
    <citation type="journal article" date="2018" name="Elife">
        <title>Functional genomics of lipid metabolism in the oleaginous yeast Rhodosporidium toruloides.</title>
        <authorList>
            <person name="Coradetti S.T."/>
            <person name="Pinel D."/>
            <person name="Geiselman G."/>
            <person name="Ito M."/>
            <person name="Mondo S."/>
            <person name="Reilly M.C."/>
            <person name="Cheng Y.F."/>
            <person name="Bauer S."/>
            <person name="Grigoriev I."/>
            <person name="Gladden J.M."/>
            <person name="Simmons B.A."/>
            <person name="Brem R."/>
            <person name="Arkin A.P."/>
            <person name="Skerker J.M."/>
        </authorList>
    </citation>
    <scope>NUCLEOTIDE SEQUENCE [LARGE SCALE GENOMIC DNA]</scope>
    <source>
        <strain evidence="3 5">NBRC 0880</strain>
    </source>
</reference>
<dbReference type="InterPro" id="IPR000182">
    <property type="entry name" value="GNAT_dom"/>
</dbReference>
<protein>
    <submittedName>
        <fullName evidence="2">BY PROTMAP: gi|472585138|gb|EMS22704.1| GCN5-related N-acetyltransferase (GNAT) [Rhodosporidium toruloides NP11] gi|647400097|emb|CDR45204.1| RHTO0S10e06744g1_1 [Rhodosporidium toruloides]</fullName>
    </submittedName>
</protein>
<dbReference type="Pfam" id="PF08445">
    <property type="entry name" value="FR47"/>
    <property type="match status" value="1"/>
</dbReference>
<dbReference type="EMBL" id="CWKI01000006">
    <property type="protein sequence ID" value="CTR07341.1"/>
    <property type="molecule type" value="Genomic_DNA"/>
</dbReference>
<dbReference type="PANTHER" id="PTHR20958:SF6">
    <property type="entry name" value="GLYCINE N-ACYLTRANSFERASE-LIKE PROTEIN"/>
    <property type="match status" value="1"/>
</dbReference>
<dbReference type="PANTHER" id="PTHR20958">
    <property type="entry name" value="GLYCINE N-ACYLTRANSFERASE-LIKE PROTEIN"/>
    <property type="match status" value="1"/>
</dbReference>
<keyword evidence="2" id="KW-0808">Transferase</keyword>
<evidence type="ECO:0000313" key="5">
    <source>
        <dbReference type="Proteomes" id="UP000239560"/>
    </source>
</evidence>
<feature type="domain" description="N-acetyltransferase" evidence="1">
    <location>
        <begin position="174"/>
        <end position="326"/>
    </location>
</feature>
<dbReference type="AlphaFoldDB" id="A0A0K3CJK4"/>
<dbReference type="Proteomes" id="UP000239560">
    <property type="component" value="Unassembled WGS sequence"/>
</dbReference>
<proteinExistence type="predicted"/>
<accession>A0A0K3CJK4</accession>
<dbReference type="GO" id="GO:0016747">
    <property type="term" value="F:acyltransferase activity, transferring groups other than amino-acyl groups"/>
    <property type="evidence" value="ECO:0007669"/>
    <property type="project" value="InterPro"/>
</dbReference>
<evidence type="ECO:0000313" key="4">
    <source>
        <dbReference type="Proteomes" id="UP000199069"/>
    </source>
</evidence>
<evidence type="ECO:0000259" key="1">
    <source>
        <dbReference type="PROSITE" id="PS51186"/>
    </source>
</evidence>
<dbReference type="SUPFAM" id="SSF55729">
    <property type="entry name" value="Acyl-CoA N-acyltransferases (Nat)"/>
    <property type="match status" value="1"/>
</dbReference>
<evidence type="ECO:0000313" key="3">
    <source>
        <dbReference type="EMBL" id="PRQ74268.1"/>
    </source>
</evidence>